<reference evidence="3 4" key="2">
    <citation type="journal article" date="2017" name="Genome Announc.">
        <title>Draft Genome Sequences of Four Alkaliphilic Bacteria Belonging to the Anaerobacillus Genus.</title>
        <authorList>
            <person name="Bassil N.M."/>
            <person name="Lloyd J.R."/>
        </authorList>
    </citation>
    <scope>NUCLEOTIDE SEQUENCE [LARGE SCALE GENOMIC DNA]</scope>
    <source>
        <strain evidence="3 4">NB2006</strain>
    </source>
</reference>
<feature type="domain" description="DUF3298" evidence="1">
    <location>
        <begin position="479"/>
        <end position="552"/>
    </location>
</feature>
<proteinExistence type="predicted"/>
<accession>A0A1S2LCE0</accession>
<dbReference type="Pfam" id="PF14903">
    <property type="entry name" value="WG_beta_rep"/>
    <property type="match status" value="5"/>
</dbReference>
<dbReference type="EMBL" id="CP063356">
    <property type="protein sequence ID" value="QOY36738.1"/>
    <property type="molecule type" value="Genomic_DNA"/>
</dbReference>
<dbReference type="RefSeq" id="WP_071318199.1">
    <property type="nucleotide sequence ID" value="NZ_CP063356.2"/>
</dbReference>
<dbReference type="InterPro" id="IPR032774">
    <property type="entry name" value="WG_beta_rep"/>
</dbReference>
<sequence length="570" mass="65280">MENDFLYPASLKTKDGTKWGFINKKGEFEIQPDFDFALDFQKNDLATVEKDGRYGCIDRVGNVIVPIKFESLIDFSEGRAAVVFQSAFHVIDEQGQILTKKSYNFISMYQEGRAMFSDIDEDGNFRYGYLNLAGEIVIPLQFETASDFKDGLAIVKIAENYFALIDRSGNLMSQYHYFFVGNYGDGLLTFKMGLNEKVGYIDLNGNVVIQPRFTSAQAFEGGLAVVNEADEVENKYGLIDKKGQFIIKPVYNDVTILGENRVAVGKAIDPQKPYIGSRFAITNWKGQLLTDFMYNHVSQFDHGIASVNESNKAYFIDRSGNRARGLPIVQGAESVALVGRLVRAMKNTRIAYFDRKGRLVWRQNTIIPLTSRYRVLEKKYEPNKDFLVFYPQVDGLKNEKAQVNVNEQLKQRSNLKKVDPNEQLDYTYTGDFNVTFFKNNLLVMELYGYEYYFGAAHGMPTKNYVNLNMINGRFYEIGDLFKKDVDYVIDLSAIIEEMIHTDSQYDYIFPGAFKGIAKDQPFYVDEMNLYIFFAPYEIGPYAAGFPTFKIPFPKIIDMIDTKGEFWLSFH</sequence>
<reference evidence="2 4" key="1">
    <citation type="submission" date="2016-10" db="EMBL/GenBank/DDBJ databases">
        <title>Draft genome sequences of four alkaliphilic bacteria belonging to the Anaerobacillus genus.</title>
        <authorList>
            <person name="Bassil N.M."/>
            <person name="Lloyd J.R."/>
        </authorList>
    </citation>
    <scope>NUCLEOTIDE SEQUENCE [LARGE SCALE GENOMIC DNA]</scope>
    <source>
        <strain evidence="2 4">NB2006</strain>
    </source>
</reference>
<evidence type="ECO:0000313" key="3">
    <source>
        <dbReference type="EMBL" id="QOY36738.1"/>
    </source>
</evidence>
<dbReference type="KEGG" id="aia:AWH56_003525"/>
<name>A0A1S2LCE0_9BACI</name>
<dbReference type="OrthoDB" id="5637at2"/>
<reference evidence="3" key="4">
    <citation type="submission" date="2020-10" db="EMBL/GenBank/DDBJ databases">
        <authorList>
            <person name="Bassil N.M."/>
            <person name="Lloyd J.R."/>
        </authorList>
    </citation>
    <scope>NUCLEOTIDE SEQUENCE</scope>
    <source>
        <strain evidence="3">NB2006</strain>
    </source>
</reference>
<organism evidence="2 4">
    <name type="scientific">Anaerobacillus isosaccharinicus</name>
    <dbReference type="NCBI Taxonomy" id="1532552"/>
    <lineage>
        <taxon>Bacteria</taxon>
        <taxon>Bacillati</taxon>
        <taxon>Bacillota</taxon>
        <taxon>Bacilli</taxon>
        <taxon>Bacillales</taxon>
        <taxon>Bacillaceae</taxon>
        <taxon>Anaerobacillus</taxon>
    </lineage>
</organism>
<dbReference type="Proteomes" id="UP000180175">
    <property type="component" value="Chromosome"/>
</dbReference>
<reference evidence="3 4" key="3">
    <citation type="journal article" date="2019" name="Int. J. Syst. Evol. Microbiol.">
        <title>Anaerobacillus isosaccharinicus sp. nov., an alkaliphilic bacterium which degrades isosaccharinic acid.</title>
        <authorList>
            <person name="Bassil N.M."/>
            <person name="Lloyd J.R."/>
        </authorList>
    </citation>
    <scope>NUCLEOTIDE SEQUENCE [LARGE SCALE GENOMIC DNA]</scope>
    <source>
        <strain evidence="3 4">NB2006</strain>
    </source>
</reference>
<dbReference type="EMBL" id="LQXD01000148">
    <property type="protein sequence ID" value="OIJ10061.1"/>
    <property type="molecule type" value="Genomic_DNA"/>
</dbReference>
<dbReference type="InterPro" id="IPR021729">
    <property type="entry name" value="DUF3298"/>
</dbReference>
<dbReference type="PANTHER" id="PTHR37841">
    <property type="entry name" value="GLR2918 PROTEIN"/>
    <property type="match status" value="1"/>
</dbReference>
<protein>
    <submittedName>
        <fullName evidence="3">WG repeat-containing protein</fullName>
    </submittedName>
</protein>
<dbReference type="PANTHER" id="PTHR37841:SF1">
    <property type="entry name" value="DUF3298 DOMAIN-CONTAINING PROTEIN"/>
    <property type="match status" value="1"/>
</dbReference>
<keyword evidence="4" id="KW-1185">Reference proteome</keyword>
<dbReference type="Gene3D" id="3.90.640.20">
    <property type="entry name" value="Heat-shock cognate protein, ATPase"/>
    <property type="match status" value="1"/>
</dbReference>
<dbReference type="AlphaFoldDB" id="A0A1S2LCE0"/>
<dbReference type="InterPro" id="IPR037126">
    <property type="entry name" value="PdaC/RsiV-like_sf"/>
</dbReference>
<evidence type="ECO:0000313" key="4">
    <source>
        <dbReference type="Proteomes" id="UP000180175"/>
    </source>
</evidence>
<gene>
    <name evidence="3" type="ORF">AWH56_003525</name>
    <name evidence="2" type="ORF">AWH56_17035</name>
</gene>
<evidence type="ECO:0000313" key="2">
    <source>
        <dbReference type="EMBL" id="OIJ10061.1"/>
    </source>
</evidence>
<evidence type="ECO:0000259" key="1">
    <source>
        <dbReference type="Pfam" id="PF11738"/>
    </source>
</evidence>
<dbReference type="Gene3D" id="3.30.565.40">
    <property type="entry name" value="Fervidobacterium nodosum Rt17-B1 like"/>
    <property type="match status" value="1"/>
</dbReference>
<dbReference type="Pfam" id="PF11738">
    <property type="entry name" value="DUF3298"/>
    <property type="match status" value="1"/>
</dbReference>